<accession>A0A9X2LAM0</accession>
<dbReference type="GO" id="GO:0008658">
    <property type="term" value="F:penicillin binding"/>
    <property type="evidence" value="ECO:0007669"/>
    <property type="project" value="InterPro"/>
</dbReference>
<dbReference type="GO" id="GO:0005886">
    <property type="term" value="C:plasma membrane"/>
    <property type="evidence" value="ECO:0007669"/>
    <property type="project" value="TreeGrafter"/>
</dbReference>
<gene>
    <name evidence="6" type="ORF">NOG11_06700</name>
</gene>
<dbReference type="InterPro" id="IPR001460">
    <property type="entry name" value="PCN-bd_Tpept"/>
</dbReference>
<dbReference type="GO" id="GO:0004180">
    <property type="term" value="F:carboxypeptidase activity"/>
    <property type="evidence" value="ECO:0007669"/>
    <property type="project" value="UniProtKB-KW"/>
</dbReference>
<dbReference type="Gene3D" id="3.90.1310.10">
    <property type="entry name" value="Penicillin-binding protein 2a (Domain 2)"/>
    <property type="match status" value="1"/>
</dbReference>
<evidence type="ECO:0000313" key="6">
    <source>
        <dbReference type="EMBL" id="MCQ8185077.1"/>
    </source>
</evidence>
<evidence type="ECO:0000256" key="2">
    <source>
        <dbReference type="ARBA" id="ARBA00022645"/>
    </source>
</evidence>
<dbReference type="AlphaFoldDB" id="A0A9X2LAM0"/>
<keyword evidence="2" id="KW-0378">Hydrolase</keyword>
<protein>
    <submittedName>
        <fullName evidence="6">Penicillin-binding protein 2</fullName>
    </submittedName>
</protein>
<evidence type="ECO:0000256" key="1">
    <source>
        <dbReference type="ARBA" id="ARBA00004370"/>
    </source>
</evidence>
<keyword evidence="2" id="KW-0121">Carboxypeptidase</keyword>
<dbReference type="SUPFAM" id="SSF56601">
    <property type="entry name" value="beta-lactamase/transpeptidase-like"/>
    <property type="match status" value="1"/>
</dbReference>
<keyword evidence="7" id="KW-1185">Reference proteome</keyword>
<keyword evidence="3" id="KW-0472">Membrane</keyword>
<reference evidence="6" key="1">
    <citation type="submission" date="2022-07" db="EMBL/GenBank/DDBJ databases">
        <title>Parvularcula maris sp. nov., an algicidal bacterium isolated from seawater.</title>
        <authorList>
            <person name="Li F."/>
        </authorList>
    </citation>
    <scope>NUCLEOTIDE SEQUENCE</scope>
    <source>
        <strain evidence="6">BGMRC 0090</strain>
    </source>
</reference>
<keyword evidence="2" id="KW-0645">Protease</keyword>
<sequence length="577" mass="61080">MNASALNRFEVTIGFDELARKRAVRPKAEADQAESIRRRLLLCGAGLGAVFCALGFRTAQLALNPPPPVYQLAGSESTGGPALLEDREGRALALSIKGFGLAIHGSEVWEAEEAAAKLAGLFPHIDPAKLRIKLEAGQRVVIDRVITPEQREEVLALGLPGITFPEADIRAYPQGRLFSHVVGYQIPGRGGVTGLEATASSQELAGTQRTTLHTAAQTIMLGEVSRAMAQFEAKAAWGLLLDAHSGDVVSLVSLPDFDPNRPGASDASARRNRVVSDTYELGSAFKALTVAMALEEGIVALDTPVDVTSPLKVGDWSIEDYSEKGNVLSVEEILAYSSNIGTAQLALLMGQDGFTAALERFGLLERMTTSLPESRSPLIPREWGPAEIATVSYGHGIAVSPLHLTAAFAALVNGGEQVTPRFLLSDPVEKKRVISERTSLELRRALRAVVTEGTGSFAEAEGFYVIGKTATADKPGAGGYNDKGPLISSFIGAFPGHDPRYVMLISLDEPKGNASTYGYATAGWTAAPAFKRAVERLAPVLGVMPTPEDQAADAFLTVLGARDGAGATLPTAEENSR</sequence>
<proteinExistence type="predicted"/>
<evidence type="ECO:0000256" key="3">
    <source>
        <dbReference type="ARBA" id="ARBA00023136"/>
    </source>
</evidence>
<feature type="domain" description="Penicillin-binding protein transpeptidase" evidence="4">
    <location>
        <begin position="239"/>
        <end position="522"/>
    </location>
</feature>
<dbReference type="InterPro" id="IPR050515">
    <property type="entry name" value="Beta-lactam/transpept"/>
</dbReference>
<feature type="domain" description="Penicillin-binding protein dimerisation" evidence="5">
    <location>
        <begin position="86"/>
        <end position="184"/>
    </location>
</feature>
<evidence type="ECO:0000313" key="7">
    <source>
        <dbReference type="Proteomes" id="UP001142610"/>
    </source>
</evidence>
<dbReference type="EMBL" id="JANIBC010000003">
    <property type="protein sequence ID" value="MCQ8185077.1"/>
    <property type="molecule type" value="Genomic_DNA"/>
</dbReference>
<dbReference type="PANTHER" id="PTHR30627">
    <property type="entry name" value="PEPTIDOGLYCAN D,D-TRANSPEPTIDASE"/>
    <property type="match status" value="1"/>
</dbReference>
<comment type="caution">
    <text evidence="6">The sequence shown here is derived from an EMBL/GenBank/DDBJ whole genome shotgun (WGS) entry which is preliminary data.</text>
</comment>
<comment type="subcellular location">
    <subcellularLocation>
        <location evidence="1">Membrane</location>
    </subcellularLocation>
</comment>
<dbReference type="PANTHER" id="PTHR30627:SF1">
    <property type="entry name" value="PEPTIDOGLYCAN D,D-TRANSPEPTIDASE FTSI"/>
    <property type="match status" value="1"/>
</dbReference>
<dbReference type="Pfam" id="PF03717">
    <property type="entry name" value="PBP_dimer"/>
    <property type="match status" value="1"/>
</dbReference>
<dbReference type="GO" id="GO:0071555">
    <property type="term" value="P:cell wall organization"/>
    <property type="evidence" value="ECO:0007669"/>
    <property type="project" value="TreeGrafter"/>
</dbReference>
<dbReference type="Proteomes" id="UP001142610">
    <property type="component" value="Unassembled WGS sequence"/>
</dbReference>
<dbReference type="Gene3D" id="3.30.450.330">
    <property type="match status" value="1"/>
</dbReference>
<dbReference type="InterPro" id="IPR005311">
    <property type="entry name" value="PBP_dimer"/>
</dbReference>
<evidence type="ECO:0000259" key="5">
    <source>
        <dbReference type="Pfam" id="PF03717"/>
    </source>
</evidence>
<name>A0A9X2LAM0_9PROT</name>
<dbReference type="SUPFAM" id="SSF56519">
    <property type="entry name" value="Penicillin binding protein dimerisation domain"/>
    <property type="match status" value="1"/>
</dbReference>
<dbReference type="InterPro" id="IPR036138">
    <property type="entry name" value="PBP_dimer_sf"/>
</dbReference>
<dbReference type="Gene3D" id="3.40.710.10">
    <property type="entry name" value="DD-peptidase/beta-lactamase superfamily"/>
    <property type="match status" value="1"/>
</dbReference>
<organism evidence="6 7">
    <name type="scientific">Parvularcula maris</name>
    <dbReference type="NCBI Taxonomy" id="2965077"/>
    <lineage>
        <taxon>Bacteria</taxon>
        <taxon>Pseudomonadati</taxon>
        <taxon>Pseudomonadota</taxon>
        <taxon>Alphaproteobacteria</taxon>
        <taxon>Parvularculales</taxon>
        <taxon>Parvularculaceae</taxon>
        <taxon>Parvularcula</taxon>
    </lineage>
</organism>
<dbReference type="RefSeq" id="WP_256618938.1">
    <property type="nucleotide sequence ID" value="NZ_JANIBC010000003.1"/>
</dbReference>
<evidence type="ECO:0000259" key="4">
    <source>
        <dbReference type="Pfam" id="PF00905"/>
    </source>
</evidence>
<dbReference type="Pfam" id="PF00905">
    <property type="entry name" value="Transpeptidase"/>
    <property type="match status" value="1"/>
</dbReference>
<dbReference type="InterPro" id="IPR012338">
    <property type="entry name" value="Beta-lactam/transpept-like"/>
</dbReference>